<evidence type="ECO:0000313" key="6">
    <source>
        <dbReference type="EMBL" id="APD50262.1"/>
    </source>
</evidence>
<dbReference type="Gene3D" id="3.40.190.290">
    <property type="match status" value="1"/>
</dbReference>
<dbReference type="PANTHER" id="PTHR30537">
    <property type="entry name" value="HTH-TYPE TRANSCRIPTIONAL REGULATOR"/>
    <property type="match status" value="1"/>
</dbReference>
<keyword evidence="3" id="KW-0238">DNA-binding</keyword>
<evidence type="ECO:0000256" key="1">
    <source>
        <dbReference type="ARBA" id="ARBA00009437"/>
    </source>
</evidence>
<dbReference type="RefSeq" id="WP_014548644.1">
    <property type="nucleotide sequence ID" value="NZ_CP018093.1"/>
</dbReference>
<comment type="similarity">
    <text evidence="1">Belongs to the LysR transcriptional regulatory family.</text>
</comment>
<evidence type="ECO:0000259" key="5">
    <source>
        <dbReference type="PROSITE" id="PS50931"/>
    </source>
</evidence>
<dbReference type="GO" id="GO:0003677">
    <property type="term" value="F:DNA binding"/>
    <property type="evidence" value="ECO:0007669"/>
    <property type="project" value="UniProtKB-KW"/>
</dbReference>
<dbReference type="PANTHER" id="PTHR30537:SF5">
    <property type="entry name" value="HTH-TYPE TRANSCRIPTIONAL ACTIVATOR TTDR-RELATED"/>
    <property type="match status" value="1"/>
</dbReference>
<dbReference type="CDD" id="cd08422">
    <property type="entry name" value="PBP2_CrgA_like"/>
    <property type="match status" value="1"/>
</dbReference>
<dbReference type="PROSITE" id="PS50931">
    <property type="entry name" value="HTH_LYSR"/>
    <property type="match status" value="1"/>
</dbReference>
<feature type="domain" description="HTH lysR-type" evidence="5">
    <location>
        <begin position="1"/>
        <end position="59"/>
    </location>
</feature>
<dbReference type="InterPro" id="IPR000847">
    <property type="entry name" value="LysR_HTH_N"/>
</dbReference>
<sequence>MGHLERLKIFIKAAHLKSFSKAAKVIGISAPVVSKQIQILEAKYRKSLFNRNTRTVHLTEYGKLLYEKVSLILNELEATEEKIFAEDILIDSELKISAPNSFGTKYLCPIFSKFAIDYPKYKLNINLSDSYVNIIDEDFDLVIRIGALDNSNLIIKKLMPMPSLLCASEQYIKNYGMPKTIKDLENHLFIQYNNHSSSNRIILESASKTEIINVRQRIVTNSAEMMLQSCLDGLGIAKLPLFEVIDKIRNKKLIHLLPNSKNPLEKNLYIISPKDKYRLKKVRLLSDYLEKKLPKIEL</sequence>
<evidence type="ECO:0000256" key="4">
    <source>
        <dbReference type="ARBA" id="ARBA00023163"/>
    </source>
</evidence>
<dbReference type="Gene3D" id="1.10.10.10">
    <property type="entry name" value="Winged helix-like DNA-binding domain superfamily/Winged helix DNA-binding domain"/>
    <property type="match status" value="1"/>
</dbReference>
<dbReference type="GO" id="GO:0003700">
    <property type="term" value="F:DNA-binding transcription factor activity"/>
    <property type="evidence" value="ECO:0007669"/>
    <property type="project" value="InterPro"/>
</dbReference>
<proteinExistence type="inferred from homology"/>
<dbReference type="EMBL" id="CP018093">
    <property type="protein sequence ID" value="APD50262.1"/>
    <property type="molecule type" value="Genomic_DNA"/>
</dbReference>
<reference evidence="6 7" key="1">
    <citation type="submission" date="2016-11" db="EMBL/GenBank/DDBJ databases">
        <authorList>
            <person name="Hagglund E."/>
            <person name="Bystrom M."/>
            <person name="Naslund J."/>
            <person name="Stenberg P."/>
            <person name="Sjodin A."/>
        </authorList>
    </citation>
    <scope>NUCLEOTIDE SEQUENCE [LARGE SCALE GENOMIC DNA]</scope>
    <source>
        <strain evidence="6 7">CCUG 58020</strain>
    </source>
</reference>
<dbReference type="InterPro" id="IPR005119">
    <property type="entry name" value="LysR_subst-bd"/>
</dbReference>
<evidence type="ECO:0000313" key="7">
    <source>
        <dbReference type="Proteomes" id="UP000182459"/>
    </source>
</evidence>
<keyword evidence="7" id="KW-1185">Reference proteome</keyword>
<organism evidence="6 7">
    <name type="scientific">Francisella hispaniensis FSC454</name>
    <dbReference type="NCBI Taxonomy" id="1088883"/>
    <lineage>
        <taxon>Bacteria</taxon>
        <taxon>Pseudomonadati</taxon>
        <taxon>Pseudomonadota</taxon>
        <taxon>Gammaproteobacteria</taxon>
        <taxon>Thiotrichales</taxon>
        <taxon>Francisellaceae</taxon>
        <taxon>Francisella</taxon>
    </lineage>
</organism>
<dbReference type="SUPFAM" id="SSF53850">
    <property type="entry name" value="Periplasmic binding protein-like II"/>
    <property type="match status" value="1"/>
</dbReference>
<protein>
    <submittedName>
        <fullName evidence="6">LysR family transcriptional regulator</fullName>
    </submittedName>
</protein>
<dbReference type="AlphaFoldDB" id="A0AAC9NPM6"/>
<dbReference type="InterPro" id="IPR058163">
    <property type="entry name" value="LysR-type_TF_proteobact-type"/>
</dbReference>
<dbReference type="Pfam" id="PF03466">
    <property type="entry name" value="LysR_substrate"/>
    <property type="match status" value="1"/>
</dbReference>
<evidence type="ECO:0000256" key="3">
    <source>
        <dbReference type="ARBA" id="ARBA00023125"/>
    </source>
</evidence>
<dbReference type="InterPro" id="IPR036388">
    <property type="entry name" value="WH-like_DNA-bd_sf"/>
</dbReference>
<dbReference type="Pfam" id="PF00126">
    <property type="entry name" value="HTH_1"/>
    <property type="match status" value="1"/>
</dbReference>
<dbReference type="KEGG" id="fhi:FSC454_03505"/>
<name>A0AAC9NPM6_9GAMM</name>
<gene>
    <name evidence="6" type="ORF">FSC454_03505</name>
</gene>
<accession>A0AAC9NPM6</accession>
<dbReference type="InterPro" id="IPR036390">
    <property type="entry name" value="WH_DNA-bd_sf"/>
</dbReference>
<evidence type="ECO:0000256" key="2">
    <source>
        <dbReference type="ARBA" id="ARBA00023015"/>
    </source>
</evidence>
<keyword evidence="4" id="KW-0804">Transcription</keyword>
<dbReference type="SUPFAM" id="SSF46785">
    <property type="entry name" value="Winged helix' DNA-binding domain"/>
    <property type="match status" value="1"/>
</dbReference>
<dbReference type="Proteomes" id="UP000182459">
    <property type="component" value="Chromosome"/>
</dbReference>
<dbReference type="FunFam" id="1.10.10.10:FF:000001">
    <property type="entry name" value="LysR family transcriptional regulator"/>
    <property type="match status" value="1"/>
</dbReference>
<keyword evidence="2" id="KW-0805">Transcription regulation</keyword>